<proteinExistence type="predicted"/>
<evidence type="ECO:0000256" key="2">
    <source>
        <dbReference type="SAM" id="SignalP"/>
    </source>
</evidence>
<keyword evidence="2" id="KW-0732">Signal</keyword>
<protein>
    <submittedName>
        <fullName evidence="3">DUF4148 domain-containing protein</fullName>
    </submittedName>
</protein>
<dbReference type="RefSeq" id="WP_135262014.1">
    <property type="nucleotide sequence ID" value="NZ_SMLM01000001.1"/>
</dbReference>
<dbReference type="Proteomes" id="UP000298180">
    <property type="component" value="Unassembled WGS sequence"/>
</dbReference>
<accession>A0A4Z0C756</accession>
<feature type="chain" id="PRO_5021487334" evidence="2">
    <location>
        <begin position="24"/>
        <end position="117"/>
    </location>
</feature>
<dbReference type="InterPro" id="IPR025421">
    <property type="entry name" value="DUF4148"/>
</dbReference>
<feature type="compositionally biased region" description="Polar residues" evidence="1">
    <location>
        <begin position="88"/>
        <end position="100"/>
    </location>
</feature>
<name>A0A4Z0C756_9BURK</name>
<dbReference type="AlphaFoldDB" id="A0A4Z0C756"/>
<feature type="signal peptide" evidence="2">
    <location>
        <begin position="1"/>
        <end position="23"/>
    </location>
</feature>
<dbReference type="EMBL" id="SMLM01000001">
    <property type="protein sequence ID" value="TFZ05929.1"/>
    <property type="molecule type" value="Genomic_DNA"/>
</dbReference>
<evidence type="ECO:0000313" key="3">
    <source>
        <dbReference type="EMBL" id="TFZ05929.1"/>
    </source>
</evidence>
<reference evidence="3 4" key="1">
    <citation type="submission" date="2019-03" db="EMBL/GenBank/DDBJ databases">
        <title>Ramlibacter henchirensis DSM 14656, whole genome shotgun sequence.</title>
        <authorList>
            <person name="Zhang X."/>
            <person name="Feng G."/>
            <person name="Zhu H."/>
        </authorList>
    </citation>
    <scope>NUCLEOTIDE SEQUENCE [LARGE SCALE GENOMIC DNA]</scope>
    <source>
        <strain evidence="3 4">DSM 14656</strain>
    </source>
</reference>
<dbReference type="Pfam" id="PF13663">
    <property type="entry name" value="DUF4148"/>
    <property type="match status" value="1"/>
</dbReference>
<comment type="caution">
    <text evidence="3">The sequence shown here is derived from an EMBL/GenBank/DDBJ whole genome shotgun (WGS) entry which is preliminary data.</text>
</comment>
<keyword evidence="4" id="KW-1185">Reference proteome</keyword>
<feature type="region of interest" description="Disordered" evidence="1">
    <location>
        <begin position="86"/>
        <end position="117"/>
    </location>
</feature>
<evidence type="ECO:0000313" key="4">
    <source>
        <dbReference type="Proteomes" id="UP000298180"/>
    </source>
</evidence>
<organism evidence="3 4">
    <name type="scientific">Ramlibacter henchirensis</name>
    <dbReference type="NCBI Taxonomy" id="204072"/>
    <lineage>
        <taxon>Bacteria</taxon>
        <taxon>Pseudomonadati</taxon>
        <taxon>Pseudomonadota</taxon>
        <taxon>Betaproteobacteria</taxon>
        <taxon>Burkholderiales</taxon>
        <taxon>Comamonadaceae</taxon>
        <taxon>Ramlibacter</taxon>
    </lineage>
</organism>
<evidence type="ECO:0000256" key="1">
    <source>
        <dbReference type="SAM" id="MobiDB-lite"/>
    </source>
</evidence>
<sequence>MNRYTAATLLACIAAVSAGQAMAETPTIDPTPFVSTKSRADVKNELAEFKKSGVNPWASSYDPIKYFSSTKSREQVTAEFMGNRDQVAASTAEDSGSSHMAQRRVQPAGGSMDVASR</sequence>
<dbReference type="OrthoDB" id="8911088at2"/>
<gene>
    <name evidence="3" type="ORF">EZ313_04560</name>
</gene>